<dbReference type="Gene3D" id="2.30.290.10">
    <property type="entry name" value="BH3618-like"/>
    <property type="match status" value="1"/>
</dbReference>
<keyword evidence="5" id="KW-0282">Flagellum</keyword>
<dbReference type="RefSeq" id="WP_120979452.1">
    <property type="nucleotide sequence ID" value="NZ_RBZM01000011.1"/>
</dbReference>
<accession>A0A494X975</accession>
<gene>
    <name evidence="4" type="primary">fliW</name>
    <name evidence="5" type="ORF">D7Z26_23400</name>
</gene>
<dbReference type="HAMAP" id="MF_01185">
    <property type="entry name" value="FliW"/>
    <property type="match status" value="1"/>
</dbReference>
<protein>
    <recommendedName>
        <fullName evidence="4">Flagellar assembly factor FliW</fullName>
    </recommendedName>
</protein>
<organism evidence="5 6">
    <name type="scientific">Cohnella endophytica</name>
    <dbReference type="NCBI Taxonomy" id="2419778"/>
    <lineage>
        <taxon>Bacteria</taxon>
        <taxon>Bacillati</taxon>
        <taxon>Bacillota</taxon>
        <taxon>Bacilli</taxon>
        <taxon>Bacillales</taxon>
        <taxon>Paenibacillaceae</taxon>
        <taxon>Cohnella</taxon>
    </lineage>
</organism>
<dbReference type="AlphaFoldDB" id="A0A494X975"/>
<dbReference type="Pfam" id="PF02623">
    <property type="entry name" value="FliW"/>
    <property type="match status" value="1"/>
</dbReference>
<keyword evidence="2 4" id="KW-1005">Bacterial flagellum biogenesis</keyword>
<evidence type="ECO:0000256" key="3">
    <source>
        <dbReference type="ARBA" id="ARBA00022845"/>
    </source>
</evidence>
<keyword evidence="5" id="KW-0969">Cilium</keyword>
<dbReference type="EMBL" id="RBZM01000011">
    <property type="protein sequence ID" value="RKP47255.1"/>
    <property type="molecule type" value="Genomic_DNA"/>
</dbReference>
<dbReference type="SUPFAM" id="SSF141457">
    <property type="entry name" value="BH3618-like"/>
    <property type="match status" value="1"/>
</dbReference>
<evidence type="ECO:0000256" key="1">
    <source>
        <dbReference type="ARBA" id="ARBA00022490"/>
    </source>
</evidence>
<dbReference type="InterPro" id="IPR024046">
    <property type="entry name" value="Flagellar_assmbl_FliW_dom_sf"/>
</dbReference>
<evidence type="ECO:0000313" key="6">
    <source>
        <dbReference type="Proteomes" id="UP000282076"/>
    </source>
</evidence>
<dbReference type="GO" id="GO:0044780">
    <property type="term" value="P:bacterial-type flagellum assembly"/>
    <property type="evidence" value="ECO:0007669"/>
    <property type="project" value="UniProtKB-UniRule"/>
</dbReference>
<evidence type="ECO:0000313" key="5">
    <source>
        <dbReference type="EMBL" id="RKP47255.1"/>
    </source>
</evidence>
<keyword evidence="5" id="KW-0966">Cell projection</keyword>
<dbReference type="Proteomes" id="UP000282076">
    <property type="component" value="Unassembled WGS sequence"/>
</dbReference>
<comment type="subunit">
    <text evidence="4">Interacts with translational regulator CsrA and flagellin(s).</text>
</comment>
<dbReference type="OrthoDB" id="9801235at2"/>
<comment type="caution">
    <text evidence="5">The sequence shown here is derived from an EMBL/GenBank/DDBJ whole genome shotgun (WGS) entry which is preliminary data.</text>
</comment>
<comment type="similarity">
    <text evidence="4">Belongs to the FliW family.</text>
</comment>
<keyword evidence="1 4" id="KW-0963">Cytoplasm</keyword>
<keyword evidence="4" id="KW-0143">Chaperone</keyword>
<comment type="subcellular location">
    <subcellularLocation>
        <location evidence="4">Cytoplasm</location>
    </subcellularLocation>
</comment>
<dbReference type="PANTHER" id="PTHR39190">
    <property type="entry name" value="FLAGELLAR ASSEMBLY FACTOR FLIW"/>
    <property type="match status" value="1"/>
</dbReference>
<name>A0A494X975_9BACL</name>
<proteinExistence type="inferred from homology"/>
<dbReference type="PANTHER" id="PTHR39190:SF1">
    <property type="entry name" value="FLAGELLAR ASSEMBLY FACTOR FLIW"/>
    <property type="match status" value="1"/>
</dbReference>
<dbReference type="InterPro" id="IPR003775">
    <property type="entry name" value="Flagellar_assembly_factor_FliW"/>
</dbReference>
<sequence>MIEQLSGSKINFQGSILGFAEYHEFELSIIEDQQYAYLQCVDHEDIGFLVVNPFAFNTEFSFELQENDKQALKIEKQDEVLVVAIMTIQEPFESSTMNLLAPLVINIHNKLGRQCILPPNSPFGTKEPLISQIKVESGE</sequence>
<keyword evidence="6" id="KW-1185">Reference proteome</keyword>
<evidence type="ECO:0000256" key="2">
    <source>
        <dbReference type="ARBA" id="ARBA00022795"/>
    </source>
</evidence>
<keyword evidence="3 4" id="KW-0810">Translation regulation</keyword>
<reference evidence="5 6" key="1">
    <citation type="submission" date="2018-10" db="EMBL/GenBank/DDBJ databases">
        <title>Cohnella sp. M2MS4P-1, whole genome shotgun sequence.</title>
        <authorList>
            <person name="Tuo L."/>
        </authorList>
    </citation>
    <scope>NUCLEOTIDE SEQUENCE [LARGE SCALE GENOMIC DNA]</scope>
    <source>
        <strain evidence="5 6">M2MS4P-1</strain>
    </source>
</reference>
<dbReference type="GO" id="GO:0005737">
    <property type="term" value="C:cytoplasm"/>
    <property type="evidence" value="ECO:0007669"/>
    <property type="project" value="UniProtKB-SubCell"/>
</dbReference>
<dbReference type="GO" id="GO:0006417">
    <property type="term" value="P:regulation of translation"/>
    <property type="evidence" value="ECO:0007669"/>
    <property type="project" value="UniProtKB-KW"/>
</dbReference>
<evidence type="ECO:0000256" key="4">
    <source>
        <dbReference type="HAMAP-Rule" id="MF_01185"/>
    </source>
</evidence>
<comment type="function">
    <text evidence="4">Acts as an anti-CsrA protein, binds CsrA and prevents it from repressing translation of its target genes, one of which is flagellin. Binds to flagellin and participates in the assembly of the flagellum.</text>
</comment>